<evidence type="ECO:0000256" key="2">
    <source>
        <dbReference type="ARBA" id="ARBA00022670"/>
    </source>
</evidence>
<dbReference type="InterPro" id="IPR016125">
    <property type="entry name" value="Peptidase_C15-like"/>
</dbReference>
<dbReference type="SUPFAM" id="SSF53182">
    <property type="entry name" value="Pyrrolidone carboxyl peptidase (pyroglutamate aminopeptidase)"/>
    <property type="match status" value="1"/>
</dbReference>
<keyword evidence="4" id="KW-0788">Thiol protease</keyword>
<gene>
    <name evidence="5" type="ORF">DD924_18810</name>
</gene>
<sequence length="24" mass="2574">MKVLVTAFDPFAGEKVNPALQAVQ</sequence>
<comment type="caution">
    <text evidence="5">The sequence shown here is derived from an EMBL/GenBank/DDBJ whole genome shotgun (WGS) entry which is preliminary data.</text>
</comment>
<dbReference type="InterPro" id="IPR036440">
    <property type="entry name" value="Peptidase_C15-like_sf"/>
</dbReference>
<evidence type="ECO:0000256" key="4">
    <source>
        <dbReference type="ARBA" id="ARBA00022807"/>
    </source>
</evidence>
<evidence type="ECO:0000256" key="3">
    <source>
        <dbReference type="ARBA" id="ARBA00022801"/>
    </source>
</evidence>
<dbReference type="GO" id="GO:0016920">
    <property type="term" value="F:pyroglutamyl-peptidase activity"/>
    <property type="evidence" value="ECO:0007669"/>
    <property type="project" value="UniProtKB-EC"/>
</dbReference>
<protein>
    <submittedName>
        <fullName evidence="5">Pyroglutamyl-peptidase I</fullName>
        <ecNumber evidence="5">3.4.19.3</ecNumber>
    </submittedName>
</protein>
<keyword evidence="2" id="KW-0645">Protease</keyword>
<dbReference type="AlphaFoldDB" id="A0A317Z4Y2"/>
<dbReference type="GO" id="GO:0006508">
    <property type="term" value="P:proteolysis"/>
    <property type="evidence" value="ECO:0007669"/>
    <property type="project" value="UniProtKB-KW"/>
</dbReference>
<dbReference type="EC" id="3.4.19.3" evidence="5"/>
<name>A0A317Z4Y2_STAPS</name>
<feature type="non-terminal residue" evidence="5">
    <location>
        <position position="24"/>
    </location>
</feature>
<accession>A0A317Z4Y2</accession>
<keyword evidence="3 5" id="KW-0378">Hydrolase</keyword>
<dbReference type="EMBL" id="QEIV01002299">
    <property type="protein sequence ID" value="PWZ93827.1"/>
    <property type="molecule type" value="Genomic_DNA"/>
</dbReference>
<evidence type="ECO:0000256" key="1">
    <source>
        <dbReference type="ARBA" id="ARBA00006641"/>
    </source>
</evidence>
<organism evidence="5 6">
    <name type="scientific">Staphylococcus pseudintermedius</name>
    <dbReference type="NCBI Taxonomy" id="283734"/>
    <lineage>
        <taxon>Bacteria</taxon>
        <taxon>Bacillati</taxon>
        <taxon>Bacillota</taxon>
        <taxon>Bacilli</taxon>
        <taxon>Bacillales</taxon>
        <taxon>Staphylococcaceae</taxon>
        <taxon>Staphylococcus</taxon>
        <taxon>Staphylococcus intermedius group</taxon>
    </lineage>
</organism>
<reference evidence="5 6" key="1">
    <citation type="journal article" date="2018" name="Vet. Microbiol.">
        <title>Clonal diversity and geographic distribution of methicillin-resistant Staphylococcus pseudintermedius from Australian animals: Discovery of novel sequence types.</title>
        <authorList>
            <person name="Worthing K.A."/>
            <person name="Abraham S."/>
            <person name="Coombs G.W."/>
            <person name="Pang S."/>
            <person name="Saputra S."/>
            <person name="Jordan D."/>
            <person name="Trott D.J."/>
            <person name="Norris J.M."/>
        </authorList>
    </citation>
    <scope>NUCLEOTIDE SEQUENCE [LARGE SCALE GENOMIC DNA]</scope>
    <source>
        <strain evidence="5 6">ST71 3</strain>
    </source>
</reference>
<dbReference type="Proteomes" id="UP000246351">
    <property type="component" value="Unassembled WGS sequence"/>
</dbReference>
<evidence type="ECO:0000313" key="5">
    <source>
        <dbReference type="EMBL" id="PWZ93827.1"/>
    </source>
</evidence>
<evidence type="ECO:0000313" key="6">
    <source>
        <dbReference type="Proteomes" id="UP000246351"/>
    </source>
</evidence>
<proteinExistence type="inferred from homology"/>
<comment type="similarity">
    <text evidence="1">Belongs to the peptidase C15 family.</text>
</comment>
<dbReference type="Pfam" id="PF01470">
    <property type="entry name" value="Peptidase_C15"/>
    <property type="match status" value="1"/>
</dbReference>